<accession>A0A423WZP3</accession>
<reference evidence="1 2" key="1">
    <citation type="submission" date="2015-09" db="EMBL/GenBank/DDBJ databases">
        <title>Host preference determinants of Valsa canker pathogens revealed by comparative genomics.</title>
        <authorList>
            <person name="Yin Z."/>
            <person name="Huang L."/>
        </authorList>
    </citation>
    <scope>NUCLEOTIDE SEQUENCE [LARGE SCALE GENOMIC DNA]</scope>
    <source>
        <strain evidence="1 2">03-1</strain>
    </source>
</reference>
<evidence type="ECO:0000313" key="2">
    <source>
        <dbReference type="Proteomes" id="UP000283895"/>
    </source>
</evidence>
<proteinExistence type="predicted"/>
<dbReference type="EMBL" id="LKEA01000005">
    <property type="protein sequence ID" value="ROW08957.1"/>
    <property type="molecule type" value="Genomic_DNA"/>
</dbReference>
<name>A0A423WZP3_9PEZI</name>
<evidence type="ECO:0000313" key="1">
    <source>
        <dbReference type="EMBL" id="ROW08957.1"/>
    </source>
</evidence>
<evidence type="ECO:0008006" key="3">
    <source>
        <dbReference type="Google" id="ProtNLM"/>
    </source>
</evidence>
<gene>
    <name evidence="1" type="ORF">VMCG_02847</name>
</gene>
<protein>
    <recommendedName>
        <fullName evidence="3">WW domain-containing protein</fullName>
    </recommendedName>
</protein>
<dbReference type="AlphaFoldDB" id="A0A423WZP3"/>
<organism evidence="1 2">
    <name type="scientific">Cytospora schulzeri</name>
    <dbReference type="NCBI Taxonomy" id="448051"/>
    <lineage>
        <taxon>Eukaryota</taxon>
        <taxon>Fungi</taxon>
        <taxon>Dikarya</taxon>
        <taxon>Ascomycota</taxon>
        <taxon>Pezizomycotina</taxon>
        <taxon>Sordariomycetes</taxon>
        <taxon>Sordariomycetidae</taxon>
        <taxon>Diaporthales</taxon>
        <taxon>Cytosporaceae</taxon>
        <taxon>Cytospora</taxon>
    </lineage>
</organism>
<dbReference type="OrthoDB" id="5233046at2759"/>
<dbReference type="Proteomes" id="UP000283895">
    <property type="component" value="Unassembled WGS sequence"/>
</dbReference>
<comment type="caution">
    <text evidence="1">The sequence shown here is derived from an EMBL/GenBank/DDBJ whole genome shotgun (WGS) entry which is preliminary data.</text>
</comment>
<keyword evidence="2" id="KW-1185">Reference proteome</keyword>
<sequence>MTYQQIEIPSLSYHDYFIWPGPKEIKYWDLMRHPRNNRVMWQHNENGTVRWTDPLIPHRWWSQWTDGEGQPFWLNDFTQETATEEPLNANWSITLRNSYGCNDDAAIIGVINHPIVNGCYPLDGHGMFNFGSPDDEDSFRYKGSFTVYPGPCKIRVFQTAGCPTEDVAWLTHDPSKKWQRAGRWASVKPEEGAKCFKINEAQYAFDNTSGTMSVPVEWRRRFCHGDPELDEPRLPQAPEWPGGLGDDIKDLMNVRWNRWLDKQWQLGVDKDSDFASWMVKEVGCRRNAESAVIQKRLSRPFAPSVQVMCPQDDVSQWWMRDREP</sequence>